<keyword evidence="3" id="KW-0472">Membrane</keyword>
<feature type="compositionally biased region" description="Basic and acidic residues" evidence="2">
    <location>
        <begin position="324"/>
        <end position="344"/>
    </location>
</feature>
<accession>A0A9P0A9Z0</accession>
<comment type="similarity">
    <text evidence="1">Belongs to the type-B carboxylesterase/lipase family.</text>
</comment>
<gene>
    <name evidence="4" type="ORF">BEMITA_LOCUS6945</name>
</gene>
<name>A0A9P0A9Z0_BEMTA</name>
<evidence type="ECO:0000313" key="5">
    <source>
        <dbReference type="Proteomes" id="UP001152759"/>
    </source>
</evidence>
<evidence type="ECO:0000256" key="2">
    <source>
        <dbReference type="SAM" id="MobiDB-lite"/>
    </source>
</evidence>
<feature type="compositionally biased region" description="Low complexity" evidence="2">
    <location>
        <begin position="115"/>
        <end position="148"/>
    </location>
</feature>
<dbReference type="InterPro" id="IPR051093">
    <property type="entry name" value="Neuroligin/BSAL"/>
</dbReference>
<feature type="region of interest" description="Disordered" evidence="2">
    <location>
        <begin position="289"/>
        <end position="344"/>
    </location>
</feature>
<feature type="compositionally biased region" description="Basic and acidic residues" evidence="2">
    <location>
        <begin position="289"/>
        <end position="299"/>
    </location>
</feature>
<keyword evidence="3" id="KW-1133">Transmembrane helix</keyword>
<protein>
    <submittedName>
        <fullName evidence="4">Uncharacterized protein</fullName>
    </submittedName>
</protein>
<proteinExistence type="inferred from homology"/>
<keyword evidence="3" id="KW-0812">Transmembrane</keyword>
<sequence>MIVSSSYCAWQSLLVVIELKDPNISNPPSSSNSNLPLWDPYDSVNQTYLELTENSTIKKHYRGHKMSLWLNLIPQLHRPGVDELSMSHHHFQEEEPQYYDGTVRRYLMQRPSFYTPPTTTTTPTPKAEPPTSAGAAKAPLPAPTTTPAECTNLTALGPAADAVRPTSGDRERERAHGNNLLNRWGPGSYQLYAPALLSAVVIGFLFLLNVLIFVFICHQRGRHLHDRRRKKRKRKEEVCEINSCCSSSSEDQLRAPPIDLDESDGGAAGVQVVAAVGREADEQLHDAHLLDGHPPHAEHPGAAAAPEPIRRRHPPPPQLPPDPQLHEEARPDPGDLQSRDYHVLHGDLTDVGYGQFN</sequence>
<evidence type="ECO:0000256" key="3">
    <source>
        <dbReference type="SAM" id="Phobius"/>
    </source>
</evidence>
<dbReference type="Gene3D" id="3.40.50.1820">
    <property type="entry name" value="alpha/beta hydrolase"/>
    <property type="match status" value="1"/>
</dbReference>
<dbReference type="EMBL" id="OU963865">
    <property type="protein sequence ID" value="CAH0387992.1"/>
    <property type="molecule type" value="Genomic_DNA"/>
</dbReference>
<dbReference type="PANTHER" id="PTHR43903">
    <property type="entry name" value="NEUROLIGIN"/>
    <property type="match status" value="1"/>
</dbReference>
<dbReference type="InterPro" id="IPR029058">
    <property type="entry name" value="AB_hydrolase_fold"/>
</dbReference>
<feature type="region of interest" description="Disordered" evidence="2">
    <location>
        <begin position="112"/>
        <end position="174"/>
    </location>
</feature>
<evidence type="ECO:0000256" key="1">
    <source>
        <dbReference type="ARBA" id="ARBA00005964"/>
    </source>
</evidence>
<dbReference type="AlphaFoldDB" id="A0A9P0A9Z0"/>
<evidence type="ECO:0000313" key="4">
    <source>
        <dbReference type="EMBL" id="CAH0387992.1"/>
    </source>
</evidence>
<dbReference type="Proteomes" id="UP001152759">
    <property type="component" value="Chromosome 4"/>
</dbReference>
<organism evidence="4 5">
    <name type="scientific">Bemisia tabaci</name>
    <name type="common">Sweetpotato whitefly</name>
    <name type="synonym">Aleurodes tabaci</name>
    <dbReference type="NCBI Taxonomy" id="7038"/>
    <lineage>
        <taxon>Eukaryota</taxon>
        <taxon>Metazoa</taxon>
        <taxon>Ecdysozoa</taxon>
        <taxon>Arthropoda</taxon>
        <taxon>Hexapoda</taxon>
        <taxon>Insecta</taxon>
        <taxon>Pterygota</taxon>
        <taxon>Neoptera</taxon>
        <taxon>Paraneoptera</taxon>
        <taxon>Hemiptera</taxon>
        <taxon>Sternorrhyncha</taxon>
        <taxon>Aleyrodoidea</taxon>
        <taxon>Aleyrodidae</taxon>
        <taxon>Aleyrodinae</taxon>
        <taxon>Bemisia</taxon>
    </lineage>
</organism>
<feature type="transmembrane region" description="Helical" evidence="3">
    <location>
        <begin position="191"/>
        <end position="217"/>
    </location>
</feature>
<reference evidence="4" key="1">
    <citation type="submission" date="2021-12" db="EMBL/GenBank/DDBJ databases">
        <authorList>
            <person name="King R."/>
        </authorList>
    </citation>
    <scope>NUCLEOTIDE SEQUENCE</scope>
</reference>
<keyword evidence="5" id="KW-1185">Reference proteome</keyword>